<sequence length="100" mass="9644">MKTDYKKIAWSAIVGVAVLTSQDIATAQTISTETPTTHNVAIQEYGFWGDVGKGAATGAAGGCAAGALAGGLGCGPGAVAGGVAGGVSGAAGWAWDKVFD</sequence>
<protein>
    <recommendedName>
        <fullName evidence="4">Bacteriocin</fullName>
    </recommendedName>
</protein>
<reference evidence="2" key="2">
    <citation type="submission" date="2021-04" db="EMBL/GenBank/DDBJ databases">
        <authorList>
            <person name="Gilroy R."/>
        </authorList>
    </citation>
    <scope>NUCLEOTIDE SEQUENCE</scope>
    <source>
        <strain evidence="2">4376</strain>
    </source>
</reference>
<evidence type="ECO:0000313" key="2">
    <source>
        <dbReference type="EMBL" id="HIW95081.1"/>
    </source>
</evidence>
<evidence type="ECO:0008006" key="4">
    <source>
        <dbReference type="Google" id="ProtNLM"/>
    </source>
</evidence>
<accession>A0A9D1RYK5</accession>
<comment type="caution">
    <text evidence="2">The sequence shown here is derived from an EMBL/GenBank/DDBJ whole genome shotgun (WGS) entry which is preliminary data.</text>
</comment>
<dbReference type="Proteomes" id="UP000824189">
    <property type="component" value="Unassembled WGS sequence"/>
</dbReference>
<proteinExistence type="predicted"/>
<evidence type="ECO:0000256" key="1">
    <source>
        <dbReference type="SAM" id="SignalP"/>
    </source>
</evidence>
<reference evidence="2" key="1">
    <citation type="journal article" date="2021" name="PeerJ">
        <title>Extensive microbial diversity within the chicken gut microbiome revealed by metagenomics and culture.</title>
        <authorList>
            <person name="Gilroy R."/>
            <person name="Ravi A."/>
            <person name="Getino M."/>
            <person name="Pursley I."/>
            <person name="Horton D.L."/>
            <person name="Alikhan N.F."/>
            <person name="Baker D."/>
            <person name="Gharbi K."/>
            <person name="Hall N."/>
            <person name="Watson M."/>
            <person name="Adriaenssens E.M."/>
            <person name="Foster-Nyarko E."/>
            <person name="Jarju S."/>
            <person name="Secka A."/>
            <person name="Antonio M."/>
            <person name="Oren A."/>
            <person name="Chaudhuri R.R."/>
            <person name="La Ragione R."/>
            <person name="Hildebrand F."/>
            <person name="Pallen M.J."/>
        </authorList>
    </citation>
    <scope>NUCLEOTIDE SEQUENCE</scope>
    <source>
        <strain evidence="2">4376</strain>
    </source>
</reference>
<dbReference type="EMBL" id="DXFZ01000014">
    <property type="protein sequence ID" value="HIW95081.1"/>
    <property type="molecule type" value="Genomic_DNA"/>
</dbReference>
<keyword evidence="1" id="KW-0732">Signal</keyword>
<gene>
    <name evidence="2" type="ORF">H9867_01120</name>
</gene>
<organism evidence="2 3">
    <name type="scientific">Candidatus Corynebacterium gallistercoris</name>
    <dbReference type="NCBI Taxonomy" id="2838530"/>
    <lineage>
        <taxon>Bacteria</taxon>
        <taxon>Bacillati</taxon>
        <taxon>Actinomycetota</taxon>
        <taxon>Actinomycetes</taxon>
        <taxon>Mycobacteriales</taxon>
        <taxon>Corynebacteriaceae</taxon>
        <taxon>Corynebacterium</taxon>
    </lineage>
</organism>
<name>A0A9D1RYK5_9CORY</name>
<feature type="chain" id="PRO_5038606490" description="Bacteriocin" evidence="1">
    <location>
        <begin position="28"/>
        <end position="100"/>
    </location>
</feature>
<feature type="signal peptide" evidence="1">
    <location>
        <begin position="1"/>
        <end position="27"/>
    </location>
</feature>
<evidence type="ECO:0000313" key="3">
    <source>
        <dbReference type="Proteomes" id="UP000824189"/>
    </source>
</evidence>
<dbReference type="AlphaFoldDB" id="A0A9D1RYK5"/>